<protein>
    <submittedName>
        <fullName evidence="1">Uncharacterized protein</fullName>
    </submittedName>
</protein>
<evidence type="ECO:0000313" key="2">
    <source>
        <dbReference type="Proteomes" id="UP000712157"/>
    </source>
</evidence>
<dbReference type="EMBL" id="JAHQCW010000062">
    <property type="protein sequence ID" value="MBU9739483.1"/>
    <property type="molecule type" value="Genomic_DNA"/>
</dbReference>
<dbReference type="AlphaFoldDB" id="A0A949K8W0"/>
<keyword evidence="2" id="KW-1185">Reference proteome</keyword>
<proteinExistence type="predicted"/>
<organism evidence="1 2">
    <name type="scientific">Diplocloster agilis</name>
    <dbReference type="NCBI Taxonomy" id="2850323"/>
    <lineage>
        <taxon>Bacteria</taxon>
        <taxon>Bacillati</taxon>
        <taxon>Bacillota</taxon>
        <taxon>Clostridia</taxon>
        <taxon>Lachnospirales</taxon>
        <taxon>Lachnospiraceae</taxon>
        <taxon>Diplocloster</taxon>
    </lineage>
</organism>
<comment type="caution">
    <text evidence="1">The sequence shown here is derived from an EMBL/GenBank/DDBJ whole genome shotgun (WGS) entry which is preliminary data.</text>
</comment>
<sequence>MAEDVNEKKSFYSIGKLNELDIRDEENKQLILSESDVGQLIEVHYYGIYETYPGMFASIKKIVLLDSKH</sequence>
<accession>A0A949K8W0</accession>
<evidence type="ECO:0000313" key="1">
    <source>
        <dbReference type="EMBL" id="MBU9739483.1"/>
    </source>
</evidence>
<gene>
    <name evidence="1" type="ORF">KTH89_23390</name>
</gene>
<name>A0A949K8W0_9FIRM</name>
<dbReference type="Proteomes" id="UP000712157">
    <property type="component" value="Unassembled WGS sequence"/>
</dbReference>
<reference evidence="1" key="1">
    <citation type="submission" date="2021-06" db="EMBL/GenBank/DDBJ databases">
        <title>Description of novel taxa of the family Lachnospiraceae.</title>
        <authorList>
            <person name="Chaplin A.V."/>
            <person name="Sokolova S.R."/>
            <person name="Pikina A.P."/>
            <person name="Korzhanova M."/>
            <person name="Belova V."/>
            <person name="Korostin D."/>
            <person name="Efimov B.A."/>
        </authorList>
    </citation>
    <scope>NUCLEOTIDE SEQUENCE</scope>
    <source>
        <strain evidence="1">ASD5720</strain>
    </source>
</reference>